<feature type="chain" id="PRO_5041349641" description="Leucine-rich repeat-containing N-terminal plant-type domain-containing protein" evidence="4">
    <location>
        <begin position="30"/>
        <end position="138"/>
    </location>
</feature>
<dbReference type="Proteomes" id="UP001168877">
    <property type="component" value="Unassembled WGS sequence"/>
</dbReference>
<reference evidence="6" key="2">
    <citation type="submission" date="2023-06" db="EMBL/GenBank/DDBJ databases">
        <authorList>
            <person name="Swenson N.G."/>
            <person name="Wegrzyn J.L."/>
            <person name="Mcevoy S.L."/>
        </authorList>
    </citation>
    <scope>NUCLEOTIDE SEQUENCE</scope>
    <source>
        <strain evidence="6">NS2018</strain>
        <tissue evidence="6">Leaf</tissue>
    </source>
</reference>
<dbReference type="EMBL" id="JAUESC010000383">
    <property type="protein sequence ID" value="KAK0583976.1"/>
    <property type="molecule type" value="Genomic_DNA"/>
</dbReference>
<dbReference type="InterPro" id="IPR013210">
    <property type="entry name" value="LRR_N_plant-typ"/>
</dbReference>
<evidence type="ECO:0000256" key="4">
    <source>
        <dbReference type="SAM" id="SignalP"/>
    </source>
</evidence>
<reference evidence="6" key="1">
    <citation type="journal article" date="2022" name="Plant J.">
        <title>Strategies of tolerance reflected in two North American maple genomes.</title>
        <authorList>
            <person name="McEvoy S.L."/>
            <person name="Sezen U.U."/>
            <person name="Trouern-Trend A."/>
            <person name="McMahon S.M."/>
            <person name="Schaberg P.G."/>
            <person name="Yang J."/>
            <person name="Wegrzyn J.L."/>
            <person name="Swenson N.G."/>
        </authorList>
    </citation>
    <scope>NUCLEOTIDE SEQUENCE</scope>
    <source>
        <strain evidence="6">NS2018</strain>
    </source>
</reference>
<comment type="caution">
    <text evidence="6">The sequence shown here is derived from an EMBL/GenBank/DDBJ whole genome shotgun (WGS) entry which is preliminary data.</text>
</comment>
<dbReference type="AlphaFoldDB" id="A0AA39VLY3"/>
<dbReference type="SUPFAM" id="SSF52058">
    <property type="entry name" value="L domain-like"/>
    <property type="match status" value="1"/>
</dbReference>
<keyword evidence="7" id="KW-1185">Reference proteome</keyword>
<evidence type="ECO:0000313" key="6">
    <source>
        <dbReference type="EMBL" id="KAK0583976.1"/>
    </source>
</evidence>
<gene>
    <name evidence="6" type="ORF">LWI29_005886</name>
</gene>
<keyword evidence="3" id="KW-0677">Repeat</keyword>
<name>A0AA39VLY3_ACESA</name>
<feature type="signal peptide" evidence="4">
    <location>
        <begin position="1"/>
        <end position="29"/>
    </location>
</feature>
<feature type="domain" description="Leucine-rich repeat-containing N-terminal plant-type" evidence="5">
    <location>
        <begin position="35"/>
        <end position="73"/>
    </location>
</feature>
<evidence type="ECO:0000313" key="7">
    <source>
        <dbReference type="Proteomes" id="UP001168877"/>
    </source>
</evidence>
<organism evidence="6 7">
    <name type="scientific">Acer saccharum</name>
    <name type="common">Sugar maple</name>
    <dbReference type="NCBI Taxonomy" id="4024"/>
    <lineage>
        <taxon>Eukaryota</taxon>
        <taxon>Viridiplantae</taxon>
        <taxon>Streptophyta</taxon>
        <taxon>Embryophyta</taxon>
        <taxon>Tracheophyta</taxon>
        <taxon>Spermatophyta</taxon>
        <taxon>Magnoliopsida</taxon>
        <taxon>eudicotyledons</taxon>
        <taxon>Gunneridae</taxon>
        <taxon>Pentapetalae</taxon>
        <taxon>rosids</taxon>
        <taxon>malvids</taxon>
        <taxon>Sapindales</taxon>
        <taxon>Sapindaceae</taxon>
        <taxon>Hippocastanoideae</taxon>
        <taxon>Acereae</taxon>
        <taxon>Acer</taxon>
    </lineage>
</organism>
<evidence type="ECO:0000256" key="1">
    <source>
        <dbReference type="ARBA" id="ARBA00022614"/>
    </source>
</evidence>
<proteinExistence type="predicted"/>
<accession>A0AA39VLY3</accession>
<protein>
    <recommendedName>
        <fullName evidence="5">Leucine-rich repeat-containing N-terminal plant-type domain-containing protein</fullName>
    </recommendedName>
</protein>
<dbReference type="InterPro" id="IPR053211">
    <property type="entry name" value="DNA_repair-toleration"/>
</dbReference>
<keyword evidence="2 4" id="KW-0732">Signal</keyword>
<sequence>MKSTKNSRVEFLVFFLSVLLCYLQSLSHCAKLGSETDKVALLAFKNQVADDPFGALSAWNDSLDFCQWHGVTCGARHRRVIALHLNNQSLTGSISPYIGNLAFLRSIILQSNNFYVKIPLEIGNLFRLQYIIFSLNML</sequence>
<dbReference type="PANTHER" id="PTHR48060:SF21">
    <property type="entry name" value="L DOMAIN-LIKE PROTEIN"/>
    <property type="match status" value="1"/>
</dbReference>
<dbReference type="InterPro" id="IPR032675">
    <property type="entry name" value="LRR_dom_sf"/>
</dbReference>
<dbReference type="Gene3D" id="3.80.10.10">
    <property type="entry name" value="Ribonuclease Inhibitor"/>
    <property type="match status" value="1"/>
</dbReference>
<evidence type="ECO:0000259" key="5">
    <source>
        <dbReference type="Pfam" id="PF08263"/>
    </source>
</evidence>
<dbReference type="Pfam" id="PF08263">
    <property type="entry name" value="LRRNT_2"/>
    <property type="match status" value="1"/>
</dbReference>
<keyword evidence="1" id="KW-0433">Leucine-rich repeat</keyword>
<evidence type="ECO:0000256" key="2">
    <source>
        <dbReference type="ARBA" id="ARBA00022729"/>
    </source>
</evidence>
<dbReference type="PANTHER" id="PTHR48060">
    <property type="entry name" value="DNA DAMAGE-REPAIR/TOLERATION PROTEIN DRT100"/>
    <property type="match status" value="1"/>
</dbReference>
<evidence type="ECO:0000256" key="3">
    <source>
        <dbReference type="ARBA" id="ARBA00022737"/>
    </source>
</evidence>